<organism evidence="1 2">
    <name type="scientific">Chaetoceros tenuissimus</name>
    <dbReference type="NCBI Taxonomy" id="426638"/>
    <lineage>
        <taxon>Eukaryota</taxon>
        <taxon>Sar</taxon>
        <taxon>Stramenopiles</taxon>
        <taxon>Ochrophyta</taxon>
        <taxon>Bacillariophyta</taxon>
        <taxon>Coscinodiscophyceae</taxon>
        <taxon>Chaetocerotophycidae</taxon>
        <taxon>Chaetocerotales</taxon>
        <taxon>Chaetocerotaceae</taxon>
        <taxon>Chaetoceros</taxon>
    </lineage>
</organism>
<dbReference type="EMBL" id="BLLK01000020">
    <property type="protein sequence ID" value="GFH44670.1"/>
    <property type="molecule type" value="Genomic_DNA"/>
</dbReference>
<sequence>MRFARVDGLMTLFYDGSADQVYNQLLASQLDHAFMYYQDYENDEAFLEECVFKYPIERMTEAVLKYWRNLFKIEQLIILEGVTEIPENTFFGCVNLKRVIFANTVRRIEKCAFMYCYRLACIKLSTALEYIGVCAFDSCDIYSVYIPPSCREICDHSFAWNFDLEIFHVPQQTLLGECIMIGSSLLSHSSFEEYEIEYESEETINPWIKNINDEEEYALHRACLSYHPLKEIIFAIVNEKGLGCFTEKNDVGISPSEYLKENPYTELTEKEIIHDYIMSKMCPV</sequence>
<accession>A0AAD3CHF2</accession>
<dbReference type="Pfam" id="PF13306">
    <property type="entry name" value="LRR_5"/>
    <property type="match status" value="1"/>
</dbReference>
<keyword evidence="2" id="KW-1185">Reference proteome</keyword>
<evidence type="ECO:0000313" key="2">
    <source>
        <dbReference type="Proteomes" id="UP001054902"/>
    </source>
</evidence>
<evidence type="ECO:0008006" key="3">
    <source>
        <dbReference type="Google" id="ProtNLM"/>
    </source>
</evidence>
<dbReference type="SUPFAM" id="SSF52058">
    <property type="entry name" value="L domain-like"/>
    <property type="match status" value="1"/>
</dbReference>
<name>A0AAD3CHF2_9STRA</name>
<evidence type="ECO:0000313" key="1">
    <source>
        <dbReference type="EMBL" id="GFH44670.1"/>
    </source>
</evidence>
<comment type="caution">
    <text evidence="1">The sequence shown here is derived from an EMBL/GenBank/DDBJ whole genome shotgun (WGS) entry which is preliminary data.</text>
</comment>
<dbReference type="InterPro" id="IPR026906">
    <property type="entry name" value="LRR_5"/>
</dbReference>
<dbReference type="InterPro" id="IPR032675">
    <property type="entry name" value="LRR_dom_sf"/>
</dbReference>
<gene>
    <name evidence="1" type="ORF">CTEN210_01144</name>
</gene>
<reference evidence="1 2" key="1">
    <citation type="journal article" date="2021" name="Sci. Rep.">
        <title>The genome of the diatom Chaetoceros tenuissimus carries an ancient integrated fragment of an extant virus.</title>
        <authorList>
            <person name="Hongo Y."/>
            <person name="Kimura K."/>
            <person name="Takaki Y."/>
            <person name="Yoshida Y."/>
            <person name="Baba S."/>
            <person name="Kobayashi G."/>
            <person name="Nagasaki K."/>
            <person name="Hano T."/>
            <person name="Tomaru Y."/>
        </authorList>
    </citation>
    <scope>NUCLEOTIDE SEQUENCE [LARGE SCALE GENOMIC DNA]</scope>
    <source>
        <strain evidence="1 2">NIES-3715</strain>
    </source>
</reference>
<dbReference type="Proteomes" id="UP001054902">
    <property type="component" value="Unassembled WGS sequence"/>
</dbReference>
<proteinExistence type="predicted"/>
<dbReference type="Gene3D" id="3.80.10.10">
    <property type="entry name" value="Ribonuclease Inhibitor"/>
    <property type="match status" value="1"/>
</dbReference>
<dbReference type="AlphaFoldDB" id="A0AAD3CHF2"/>
<protein>
    <recommendedName>
        <fullName evidence="3">Leucine-rich repeat domain-containing protein</fullName>
    </recommendedName>
</protein>